<dbReference type="InterPro" id="IPR002641">
    <property type="entry name" value="PNPLA_dom"/>
</dbReference>
<dbReference type="PROSITE" id="PS51635">
    <property type="entry name" value="PNPLA"/>
    <property type="match status" value="1"/>
</dbReference>
<evidence type="ECO:0000313" key="5">
    <source>
        <dbReference type="EMBL" id="MDL5157173.1"/>
    </source>
</evidence>
<dbReference type="SUPFAM" id="SSF52151">
    <property type="entry name" value="FabD/lysophospholipase-like"/>
    <property type="match status" value="1"/>
</dbReference>
<evidence type="ECO:0000256" key="2">
    <source>
        <dbReference type="PROSITE-ProRule" id="PRU01161"/>
    </source>
</evidence>
<accession>A0ABT7M984</accession>
<sequence>MSRTPSRRGLVLGTGGSLGYAWTVAALSTWQQHTGHDARDADVIVGTSAGSIVASALASGVGADDLVSHLLEPPERPPSGRPRRRGARGGLPPLPRVGPGSVRLLREVARHPRRFPPLAVASALLPVGRADTSGVVRLVSSFSPEAWPTPPDAPELRIVATDYDSGARVPFGREGAPPASCAEAASASCAVPGWFEPVRIGGRRYVDGGVCSATSADLLLGSDMPALDEALVLVPLARRGRMRLTGVGGAADGLFRGIVGGRSAREIARLREAGLRVTSHAPGPEERAVMGWNVMDARRQADVVRTALRTTEQWWSRKDRDA</sequence>
<gene>
    <name evidence="5" type="ORF">QRT03_14485</name>
</gene>
<evidence type="ECO:0000256" key="1">
    <source>
        <dbReference type="ARBA" id="ARBA00023098"/>
    </source>
</evidence>
<dbReference type="EMBL" id="JASVWF010000003">
    <property type="protein sequence ID" value="MDL5157173.1"/>
    <property type="molecule type" value="Genomic_DNA"/>
</dbReference>
<feature type="short sequence motif" description="DGA/G" evidence="2">
    <location>
        <begin position="207"/>
        <end position="209"/>
    </location>
</feature>
<keyword evidence="1 2" id="KW-0443">Lipid metabolism</keyword>
<dbReference type="Proteomes" id="UP001231924">
    <property type="component" value="Unassembled WGS sequence"/>
</dbReference>
<feature type="region of interest" description="Disordered" evidence="3">
    <location>
        <begin position="71"/>
        <end position="96"/>
    </location>
</feature>
<proteinExistence type="predicted"/>
<feature type="active site" description="Proton acceptor" evidence="2">
    <location>
        <position position="207"/>
    </location>
</feature>
<name>A0ABT7M984_9PSEU</name>
<evidence type="ECO:0000313" key="6">
    <source>
        <dbReference type="Proteomes" id="UP001231924"/>
    </source>
</evidence>
<comment type="caution">
    <text evidence="5">The sequence shown here is derived from an EMBL/GenBank/DDBJ whole genome shotgun (WGS) entry which is preliminary data.</text>
</comment>
<dbReference type="Gene3D" id="3.40.1090.10">
    <property type="entry name" value="Cytosolic phospholipase A2 catalytic domain"/>
    <property type="match status" value="2"/>
</dbReference>
<reference evidence="5 6" key="1">
    <citation type="submission" date="2023-06" db="EMBL/GenBank/DDBJ databases">
        <title>Actinomycetospora Odt1-22.</title>
        <authorList>
            <person name="Supong K."/>
        </authorList>
    </citation>
    <scope>NUCLEOTIDE SEQUENCE [LARGE SCALE GENOMIC DNA]</scope>
    <source>
        <strain evidence="5 6">Odt1-22</strain>
    </source>
</reference>
<feature type="active site" description="Nucleophile" evidence="2">
    <location>
        <position position="48"/>
    </location>
</feature>
<evidence type="ECO:0000259" key="4">
    <source>
        <dbReference type="PROSITE" id="PS51635"/>
    </source>
</evidence>
<feature type="short sequence motif" description="GXSXG" evidence="2">
    <location>
        <begin position="46"/>
        <end position="50"/>
    </location>
</feature>
<dbReference type="RefSeq" id="WP_286053588.1">
    <property type="nucleotide sequence ID" value="NZ_JASVWF010000003.1"/>
</dbReference>
<dbReference type="InterPro" id="IPR016035">
    <property type="entry name" value="Acyl_Trfase/lysoPLipase"/>
</dbReference>
<feature type="domain" description="PNPLA" evidence="4">
    <location>
        <begin position="10"/>
        <end position="220"/>
    </location>
</feature>
<keyword evidence="6" id="KW-1185">Reference proteome</keyword>
<keyword evidence="2" id="KW-0442">Lipid degradation</keyword>
<organism evidence="5 6">
    <name type="scientific">Actinomycetospora termitidis</name>
    <dbReference type="NCBI Taxonomy" id="3053470"/>
    <lineage>
        <taxon>Bacteria</taxon>
        <taxon>Bacillati</taxon>
        <taxon>Actinomycetota</taxon>
        <taxon>Actinomycetes</taxon>
        <taxon>Pseudonocardiales</taxon>
        <taxon>Pseudonocardiaceae</taxon>
        <taxon>Actinomycetospora</taxon>
    </lineage>
</organism>
<dbReference type="Pfam" id="PF01734">
    <property type="entry name" value="Patatin"/>
    <property type="match status" value="1"/>
</dbReference>
<protein>
    <submittedName>
        <fullName evidence="5">Patatin-like phospholipase family protein</fullName>
    </submittedName>
</protein>
<comment type="caution">
    <text evidence="2">Lacks conserved residue(s) required for the propagation of feature annotation.</text>
</comment>
<evidence type="ECO:0000256" key="3">
    <source>
        <dbReference type="SAM" id="MobiDB-lite"/>
    </source>
</evidence>
<keyword evidence="2" id="KW-0378">Hydrolase</keyword>